<keyword evidence="1" id="KW-1133">Transmembrane helix</keyword>
<sequence length="172" mass="20029">MELLYEKLAESITLQHLTDITITYFLCILLIVLDTTVRIYVEIWNYNEFTKRGHGFLPLITGFFLAWRPVEVREGHFKRFLVSKNLREGLYSKMLFYPCCLTLSALVMLAPDFSIPLLNVDVDILTAHILMYIPVFQESVSIIESWQQTNSKIFKISNESIRYVIKIITGRG</sequence>
<accession>A0A8S5LXA5</accession>
<proteinExistence type="predicted"/>
<name>A0A8S5LXA5_9CAUD</name>
<organism evidence="2">
    <name type="scientific">Myoviridae sp. ctZgq1</name>
    <dbReference type="NCBI Taxonomy" id="2826666"/>
    <lineage>
        <taxon>Viruses</taxon>
        <taxon>Duplodnaviria</taxon>
        <taxon>Heunggongvirae</taxon>
        <taxon>Uroviricota</taxon>
        <taxon>Caudoviricetes</taxon>
    </lineage>
</organism>
<keyword evidence="1" id="KW-0812">Transmembrane</keyword>
<reference evidence="2" key="1">
    <citation type="journal article" date="2021" name="Proc. Natl. Acad. Sci. U.S.A.">
        <title>A Catalog of Tens of Thousands of Viruses from Human Metagenomes Reveals Hidden Associations with Chronic Diseases.</title>
        <authorList>
            <person name="Tisza M.J."/>
            <person name="Buck C.B."/>
        </authorList>
    </citation>
    <scope>NUCLEOTIDE SEQUENCE</scope>
    <source>
        <strain evidence="2">CtZgq1</strain>
    </source>
</reference>
<dbReference type="EMBL" id="BK014762">
    <property type="protein sequence ID" value="DAD74596.1"/>
    <property type="molecule type" value="Genomic_DNA"/>
</dbReference>
<evidence type="ECO:0000256" key="1">
    <source>
        <dbReference type="SAM" id="Phobius"/>
    </source>
</evidence>
<keyword evidence="1" id="KW-0472">Membrane</keyword>
<evidence type="ECO:0000313" key="2">
    <source>
        <dbReference type="EMBL" id="DAD74596.1"/>
    </source>
</evidence>
<protein>
    <submittedName>
        <fullName evidence="2">Uncharacterized protein</fullName>
    </submittedName>
</protein>
<feature type="transmembrane region" description="Helical" evidence="1">
    <location>
        <begin position="20"/>
        <end position="41"/>
    </location>
</feature>
<feature type="transmembrane region" description="Helical" evidence="1">
    <location>
        <begin position="90"/>
        <end position="110"/>
    </location>
</feature>